<keyword evidence="1" id="KW-0479">Metal-binding</keyword>
<dbReference type="Pfam" id="PF01753">
    <property type="entry name" value="zf-MYND"/>
    <property type="match status" value="1"/>
</dbReference>
<dbReference type="SUPFAM" id="SSF144232">
    <property type="entry name" value="HIT/MYND zinc finger-like"/>
    <property type="match status" value="1"/>
</dbReference>
<dbReference type="PROSITE" id="PS50865">
    <property type="entry name" value="ZF_MYND_2"/>
    <property type="match status" value="1"/>
</dbReference>
<evidence type="ECO:0000256" key="2">
    <source>
        <dbReference type="ARBA" id="ARBA00022771"/>
    </source>
</evidence>
<comment type="caution">
    <text evidence="6">The sequence shown here is derived from an EMBL/GenBank/DDBJ whole genome shotgun (WGS) entry which is preliminary data.</text>
</comment>
<evidence type="ECO:0000256" key="3">
    <source>
        <dbReference type="ARBA" id="ARBA00022833"/>
    </source>
</evidence>
<protein>
    <recommendedName>
        <fullName evidence="5">MYND-type domain-containing protein</fullName>
    </recommendedName>
</protein>
<dbReference type="Gene3D" id="6.10.140.2220">
    <property type="match status" value="1"/>
</dbReference>
<dbReference type="OrthoDB" id="432970at2759"/>
<evidence type="ECO:0000313" key="6">
    <source>
        <dbReference type="EMBL" id="CAH0056849.1"/>
    </source>
</evidence>
<evidence type="ECO:0000259" key="5">
    <source>
        <dbReference type="PROSITE" id="PS50865"/>
    </source>
</evidence>
<dbReference type="GO" id="GO:0008270">
    <property type="term" value="F:zinc ion binding"/>
    <property type="evidence" value="ECO:0007669"/>
    <property type="project" value="UniProtKB-KW"/>
</dbReference>
<evidence type="ECO:0000256" key="1">
    <source>
        <dbReference type="ARBA" id="ARBA00022723"/>
    </source>
</evidence>
<evidence type="ECO:0000313" key="7">
    <source>
        <dbReference type="Proteomes" id="UP000775872"/>
    </source>
</evidence>
<gene>
    <name evidence="6" type="ORF">CSOL1703_00006797</name>
</gene>
<dbReference type="EMBL" id="CABFOC020000063">
    <property type="protein sequence ID" value="CAH0056849.1"/>
    <property type="molecule type" value="Genomic_DNA"/>
</dbReference>
<reference evidence="6" key="1">
    <citation type="submission" date="2021-10" db="EMBL/GenBank/DDBJ databases">
        <authorList>
            <person name="Piombo E."/>
        </authorList>
    </citation>
    <scope>NUCLEOTIDE SEQUENCE</scope>
</reference>
<name>A0A9N9ZKQ9_9HYPO</name>
<evidence type="ECO:0000256" key="4">
    <source>
        <dbReference type="PROSITE-ProRule" id="PRU00134"/>
    </source>
</evidence>
<keyword evidence="7" id="KW-1185">Reference proteome</keyword>
<accession>A0A9N9ZKQ9</accession>
<sequence length="416" mass="47163">MEALMLPPVTGHRRLPNSLTQNDQGCQNCHEPGANMVCANCKVADIGSLSTRYCSRDCQMEHWQDHKKICNDRRRLTRATRVLNTIWETFAELTYVNRFMFVGKAGRTIHMTCLSQNEALDHGGWTGETIFRDFSQDVMGGNQDEDVKQALLHDNGCNDAISTGLGLIKSLLTPVCSKITEVRIKAKGRALVVEIGGNPTTDVHTILRAKLESGEEFSIDVTGAQFGWQEKIYTWRSFTQHRAESIEDRLALGGTNLHEALMVESFPADQIHRAAYDLRQEIARDVVKSITAFFSEKQTSVWNFMSQANSTFPSQSAELVSKATMAIHGSIHKLTVERGIGRWYVEVQPSKFALKVLRGEELARRMKRVWLSQKQVDGVRLKFAHLPKRQMEKACLEKLSDIVMKRWVKSMYCRRG</sequence>
<keyword evidence="2 4" id="KW-0863">Zinc-finger</keyword>
<organism evidence="6 7">
    <name type="scientific">Clonostachys solani</name>
    <dbReference type="NCBI Taxonomy" id="160281"/>
    <lineage>
        <taxon>Eukaryota</taxon>
        <taxon>Fungi</taxon>
        <taxon>Dikarya</taxon>
        <taxon>Ascomycota</taxon>
        <taxon>Pezizomycotina</taxon>
        <taxon>Sordariomycetes</taxon>
        <taxon>Hypocreomycetidae</taxon>
        <taxon>Hypocreales</taxon>
        <taxon>Bionectriaceae</taxon>
        <taxon>Clonostachys</taxon>
    </lineage>
</organism>
<feature type="domain" description="MYND-type" evidence="5">
    <location>
        <begin position="26"/>
        <end position="70"/>
    </location>
</feature>
<dbReference type="AlphaFoldDB" id="A0A9N9ZKQ9"/>
<keyword evidence="3" id="KW-0862">Zinc</keyword>
<proteinExistence type="predicted"/>
<dbReference type="InterPro" id="IPR002893">
    <property type="entry name" value="Znf_MYND"/>
</dbReference>
<dbReference type="Proteomes" id="UP000775872">
    <property type="component" value="Unassembled WGS sequence"/>
</dbReference>